<dbReference type="Gene3D" id="3.30.1330.200">
    <property type="match status" value="1"/>
</dbReference>
<name>R4KM83_9FIRM</name>
<dbReference type="HOGENOM" id="CLU_087854_2_0_9"/>
<dbReference type="STRING" id="767817.Desgi_2206"/>
<proteinExistence type="inferred from homology"/>
<protein>
    <recommendedName>
        <fullName evidence="3">Probable chemoreceptor glutamine deamidase CheD</fullName>
        <ecNumber evidence="3">3.5.1.44</ecNumber>
    </recommendedName>
</protein>
<dbReference type="RefSeq" id="WP_006522066.1">
    <property type="nucleotide sequence ID" value="NC_021184.1"/>
</dbReference>
<dbReference type="KEGG" id="dgi:Desgi_2206"/>
<dbReference type="OrthoDB" id="9807202at2"/>
<dbReference type="Pfam" id="PF03975">
    <property type="entry name" value="CheD"/>
    <property type="match status" value="1"/>
</dbReference>
<dbReference type="EC" id="3.5.1.44" evidence="3"/>
<comment type="function">
    <text evidence="3">Probably deamidates glutamine residues to glutamate on methyl-accepting chemotaxis receptors (MCPs), playing an important role in chemotaxis.</text>
</comment>
<dbReference type="InterPro" id="IPR038592">
    <property type="entry name" value="CheD-like_sf"/>
</dbReference>
<dbReference type="PANTHER" id="PTHR35147:SF1">
    <property type="entry name" value="CHEMORECEPTOR GLUTAMINE DEAMIDASE CHED-RELATED"/>
    <property type="match status" value="1"/>
</dbReference>
<reference evidence="4 5" key="1">
    <citation type="submission" date="2012-01" db="EMBL/GenBank/DDBJ databases">
        <title>Complete sequence of Desulfotomaculum gibsoniae DSM 7213.</title>
        <authorList>
            <consortium name="US DOE Joint Genome Institute"/>
            <person name="Lucas S."/>
            <person name="Han J."/>
            <person name="Lapidus A."/>
            <person name="Cheng J.-F."/>
            <person name="Goodwin L."/>
            <person name="Pitluck S."/>
            <person name="Peters L."/>
            <person name="Ovchinnikova G."/>
            <person name="Teshima H."/>
            <person name="Detter J.C."/>
            <person name="Han C."/>
            <person name="Tapia R."/>
            <person name="Land M."/>
            <person name="Hauser L."/>
            <person name="Kyrpides N."/>
            <person name="Ivanova N."/>
            <person name="Pagani I."/>
            <person name="Parshina S."/>
            <person name="Plugge C."/>
            <person name="Muyzer G."/>
            <person name="Kuever J."/>
            <person name="Ivanova A."/>
            <person name="Nazina T."/>
            <person name="Klenk H.-P."/>
            <person name="Brambilla E."/>
            <person name="Spring S."/>
            <person name="Stams A.F."/>
            <person name="Woyke T."/>
        </authorList>
    </citation>
    <scope>NUCLEOTIDE SEQUENCE [LARGE SCALE GENOMIC DNA]</scope>
    <source>
        <strain evidence="4 5">DSM 7213</strain>
    </source>
</reference>
<accession>R4KM83</accession>
<gene>
    <name evidence="3" type="primary">cheD</name>
    <name evidence="4" type="ORF">Desgi_2206</name>
</gene>
<dbReference type="CDD" id="cd16352">
    <property type="entry name" value="CheD"/>
    <property type="match status" value="1"/>
</dbReference>
<comment type="catalytic activity">
    <reaction evidence="3">
        <text>L-glutaminyl-[protein] + H2O = L-glutamyl-[protein] + NH4(+)</text>
        <dbReference type="Rhea" id="RHEA:16441"/>
        <dbReference type="Rhea" id="RHEA-COMP:10207"/>
        <dbReference type="Rhea" id="RHEA-COMP:10208"/>
        <dbReference type="ChEBI" id="CHEBI:15377"/>
        <dbReference type="ChEBI" id="CHEBI:28938"/>
        <dbReference type="ChEBI" id="CHEBI:29973"/>
        <dbReference type="ChEBI" id="CHEBI:30011"/>
        <dbReference type="EC" id="3.5.1.44"/>
    </reaction>
</comment>
<dbReference type="AlphaFoldDB" id="R4KM83"/>
<dbReference type="eggNOG" id="COG1871">
    <property type="taxonomic scope" value="Bacteria"/>
</dbReference>
<dbReference type="PANTHER" id="PTHR35147">
    <property type="entry name" value="CHEMORECEPTOR GLUTAMINE DEAMIDASE CHED-RELATED"/>
    <property type="match status" value="1"/>
</dbReference>
<dbReference type="InterPro" id="IPR005659">
    <property type="entry name" value="Chemorcpt_Glu_NH3ase_CheD"/>
</dbReference>
<sequence length="166" mass="18356">MQLTKNVNDLHVGIGEYKISRSPGRLVTLGLGSCVGVSLWDPKNKLGGLLHVMLPNSKDFNRINKYEKYADLGIPLLIKDMVKQGTSKNMLQAKLIGGAQMFTGVNQKQIFNIGERNVEMSRKILKEMSIRIIGEDVGGNKGRTMYLDLVTGEVLVKTLGKNIKVI</sequence>
<evidence type="ECO:0000256" key="3">
    <source>
        <dbReference type="HAMAP-Rule" id="MF_01440"/>
    </source>
</evidence>
<keyword evidence="2 3" id="KW-0378">Hydrolase</keyword>
<dbReference type="GO" id="GO:0006935">
    <property type="term" value="P:chemotaxis"/>
    <property type="evidence" value="ECO:0007669"/>
    <property type="project" value="UniProtKB-UniRule"/>
</dbReference>
<dbReference type="InterPro" id="IPR011324">
    <property type="entry name" value="Cytotoxic_necrot_fac-like_cat"/>
</dbReference>
<dbReference type="Proteomes" id="UP000013520">
    <property type="component" value="Chromosome"/>
</dbReference>
<keyword evidence="5" id="KW-1185">Reference proteome</keyword>
<comment type="similarity">
    <text evidence="3">Belongs to the CheD family.</text>
</comment>
<evidence type="ECO:0000256" key="2">
    <source>
        <dbReference type="ARBA" id="ARBA00022801"/>
    </source>
</evidence>
<evidence type="ECO:0000256" key="1">
    <source>
        <dbReference type="ARBA" id="ARBA00022500"/>
    </source>
</evidence>
<dbReference type="EMBL" id="CP003273">
    <property type="protein sequence ID" value="AGL01635.1"/>
    <property type="molecule type" value="Genomic_DNA"/>
</dbReference>
<dbReference type="GO" id="GO:0050568">
    <property type="term" value="F:protein-glutamine glutaminase activity"/>
    <property type="evidence" value="ECO:0007669"/>
    <property type="project" value="UniProtKB-UniRule"/>
</dbReference>
<keyword evidence="1 3" id="KW-0145">Chemotaxis</keyword>
<dbReference type="HAMAP" id="MF_01440">
    <property type="entry name" value="CheD"/>
    <property type="match status" value="1"/>
</dbReference>
<organism evidence="4 5">
    <name type="scientific">Desulfoscipio gibsoniae DSM 7213</name>
    <dbReference type="NCBI Taxonomy" id="767817"/>
    <lineage>
        <taxon>Bacteria</taxon>
        <taxon>Bacillati</taxon>
        <taxon>Bacillota</taxon>
        <taxon>Clostridia</taxon>
        <taxon>Eubacteriales</taxon>
        <taxon>Desulfallaceae</taxon>
        <taxon>Desulfoscipio</taxon>
    </lineage>
</organism>
<dbReference type="SUPFAM" id="SSF64438">
    <property type="entry name" value="CNF1/YfiH-like putative cysteine hydrolases"/>
    <property type="match status" value="1"/>
</dbReference>
<evidence type="ECO:0000313" key="4">
    <source>
        <dbReference type="EMBL" id="AGL01635.1"/>
    </source>
</evidence>
<evidence type="ECO:0000313" key="5">
    <source>
        <dbReference type="Proteomes" id="UP000013520"/>
    </source>
</evidence>